<sequence>MLRKKDSITPSKDRPVGRRILAYVATFAVFALAGAFENIRISWQIGLFFFGLIASVILSVVVFYLVGFIVSPTGNRFVRLGMLASEAACAAVVLRLMLPMAPVH</sequence>
<dbReference type="EMBL" id="BLTE01000004">
    <property type="protein sequence ID" value="GFK93506.1"/>
    <property type="molecule type" value="Genomic_DNA"/>
</dbReference>
<accession>A0A6V8LUL7</accession>
<evidence type="ECO:0000313" key="2">
    <source>
        <dbReference type="EMBL" id="GFK93506.1"/>
    </source>
</evidence>
<protein>
    <submittedName>
        <fullName evidence="2">Uncharacterized protein</fullName>
    </submittedName>
</protein>
<name>A0A6V8LUL7_9BACT</name>
<keyword evidence="1" id="KW-1133">Transmembrane helix</keyword>
<reference evidence="2 3" key="2">
    <citation type="submission" date="2020-05" db="EMBL/GenBank/DDBJ databases">
        <title>Draft genome sequence of Desulfovibrio sp. strainFSS-1.</title>
        <authorList>
            <person name="Shimoshige H."/>
            <person name="Kobayashi H."/>
            <person name="Maekawa T."/>
        </authorList>
    </citation>
    <scope>NUCLEOTIDE SEQUENCE [LARGE SCALE GENOMIC DNA]</scope>
    <source>
        <strain evidence="2 3">SIID29052-01</strain>
    </source>
</reference>
<evidence type="ECO:0000313" key="3">
    <source>
        <dbReference type="Proteomes" id="UP000494245"/>
    </source>
</evidence>
<proteinExistence type="predicted"/>
<dbReference type="AlphaFoldDB" id="A0A6V8LUL7"/>
<keyword evidence="3" id="KW-1185">Reference proteome</keyword>
<feature type="transmembrane region" description="Helical" evidence="1">
    <location>
        <begin position="77"/>
        <end position="98"/>
    </location>
</feature>
<organism evidence="2 3">
    <name type="scientific">Fundidesulfovibrio magnetotacticus</name>
    <dbReference type="NCBI Taxonomy" id="2730080"/>
    <lineage>
        <taxon>Bacteria</taxon>
        <taxon>Pseudomonadati</taxon>
        <taxon>Thermodesulfobacteriota</taxon>
        <taxon>Desulfovibrionia</taxon>
        <taxon>Desulfovibrionales</taxon>
        <taxon>Desulfovibrionaceae</taxon>
        <taxon>Fundidesulfovibrio</taxon>
    </lineage>
</organism>
<keyword evidence="1" id="KW-0472">Membrane</keyword>
<dbReference type="Proteomes" id="UP000494245">
    <property type="component" value="Unassembled WGS sequence"/>
</dbReference>
<comment type="caution">
    <text evidence="2">The sequence shown here is derived from an EMBL/GenBank/DDBJ whole genome shotgun (WGS) entry which is preliminary data.</text>
</comment>
<feature type="transmembrane region" description="Helical" evidence="1">
    <location>
        <begin position="45"/>
        <end position="70"/>
    </location>
</feature>
<feature type="transmembrane region" description="Helical" evidence="1">
    <location>
        <begin position="20"/>
        <end position="39"/>
    </location>
</feature>
<reference evidence="2 3" key="1">
    <citation type="submission" date="2020-04" db="EMBL/GenBank/DDBJ databases">
        <authorList>
            <consortium name="Desulfovibrio sp. FSS-1 genome sequencing consortium"/>
            <person name="Shimoshige H."/>
            <person name="Kobayashi H."/>
            <person name="Maekawa T."/>
        </authorList>
    </citation>
    <scope>NUCLEOTIDE SEQUENCE [LARGE SCALE GENOMIC DNA]</scope>
    <source>
        <strain evidence="2 3">SIID29052-01</strain>
    </source>
</reference>
<gene>
    <name evidence="2" type="ORF">NNJEOMEG_01339</name>
</gene>
<keyword evidence="1" id="KW-0812">Transmembrane</keyword>
<evidence type="ECO:0000256" key="1">
    <source>
        <dbReference type="SAM" id="Phobius"/>
    </source>
</evidence>